<dbReference type="Pfam" id="PF06203">
    <property type="entry name" value="CCT"/>
    <property type="match status" value="1"/>
</dbReference>
<evidence type="ECO:0000313" key="13">
    <source>
        <dbReference type="Proteomes" id="UP000541444"/>
    </source>
</evidence>
<organism evidence="12 13">
    <name type="scientific">Kingdonia uniflora</name>
    <dbReference type="NCBI Taxonomy" id="39325"/>
    <lineage>
        <taxon>Eukaryota</taxon>
        <taxon>Viridiplantae</taxon>
        <taxon>Streptophyta</taxon>
        <taxon>Embryophyta</taxon>
        <taxon>Tracheophyta</taxon>
        <taxon>Spermatophyta</taxon>
        <taxon>Magnoliopsida</taxon>
        <taxon>Ranunculales</taxon>
        <taxon>Circaeasteraceae</taxon>
        <taxon>Kingdonia</taxon>
    </lineage>
</organism>
<dbReference type="InterPro" id="IPR049808">
    <property type="entry name" value="CONSTANS-like_Bbox1"/>
</dbReference>
<comment type="similarity">
    <text evidence="2">Belongs to the CONSTANS family.</text>
</comment>
<dbReference type="OrthoDB" id="153872at2759"/>
<evidence type="ECO:0000256" key="3">
    <source>
        <dbReference type="ARBA" id="ARBA00022723"/>
    </source>
</evidence>
<protein>
    <submittedName>
        <fullName evidence="12">Uncharacterized protein</fullName>
    </submittedName>
</protein>
<dbReference type="PROSITE" id="PS50119">
    <property type="entry name" value="ZF_BBOX"/>
    <property type="match status" value="1"/>
</dbReference>
<evidence type="ECO:0000256" key="8">
    <source>
        <dbReference type="PROSITE-ProRule" id="PRU00024"/>
    </source>
</evidence>
<feature type="non-terminal residue" evidence="12">
    <location>
        <position position="1"/>
    </location>
</feature>
<keyword evidence="7 9" id="KW-0539">Nucleus</keyword>
<keyword evidence="4" id="KW-0677">Repeat</keyword>
<dbReference type="InterPro" id="IPR010402">
    <property type="entry name" value="CCT_domain"/>
</dbReference>
<feature type="domain" description="B box-type" evidence="10">
    <location>
        <begin position="1"/>
        <end position="47"/>
    </location>
</feature>
<reference evidence="12 13" key="1">
    <citation type="journal article" date="2020" name="IScience">
        <title>Genome Sequencing of the Endangered Kingdonia uniflora (Circaeasteraceae, Ranunculales) Reveals Potential Mechanisms of Evolutionary Specialization.</title>
        <authorList>
            <person name="Sun Y."/>
            <person name="Deng T."/>
            <person name="Zhang A."/>
            <person name="Moore M.J."/>
            <person name="Landis J.B."/>
            <person name="Lin N."/>
            <person name="Zhang H."/>
            <person name="Zhang X."/>
            <person name="Huang J."/>
            <person name="Zhang X."/>
            <person name="Sun H."/>
            <person name="Wang H."/>
        </authorList>
    </citation>
    <scope>NUCLEOTIDE SEQUENCE [LARGE SCALE GENOMIC DNA]</scope>
    <source>
        <strain evidence="12">TB1705</strain>
        <tissue evidence="12">Leaf</tissue>
    </source>
</reference>
<keyword evidence="6" id="KW-0862">Zinc</keyword>
<evidence type="ECO:0000313" key="12">
    <source>
        <dbReference type="EMBL" id="KAF6167299.1"/>
    </source>
</evidence>
<name>A0A7J7NJA1_9MAGN</name>
<evidence type="ECO:0000256" key="2">
    <source>
        <dbReference type="ARBA" id="ARBA00010024"/>
    </source>
</evidence>
<evidence type="ECO:0000259" key="10">
    <source>
        <dbReference type="PROSITE" id="PS50119"/>
    </source>
</evidence>
<dbReference type="EMBL" id="JACGCM010000760">
    <property type="protein sequence ID" value="KAF6167299.1"/>
    <property type="molecule type" value="Genomic_DNA"/>
</dbReference>
<sequence length="426" mass="47002">MEPLCEFCGTAKAVIFCRSDNARLCLQCDGHVHSANCLSRRHLRSLICDRCNLQPAIFRCLEDKMCLCQSCDLNGQGCSGLMHHRQSLNCYSGCPSPPEFFRMWCSILDASCSREVFTGPVQPSTPTSFSNGYEDGWNETSPGLTITSGFESCVGSSSVNVSPNGNSVPYHGDQASFFMRDSNSSKKECSPIKDRDLCDDDDICDGFNMDELDFNFENGNEILGSSQSQNNYRYPMEDAGMNWLLMVADSYSPNDNAIEASSPLENDVAAIQSSCAVRSSNVVQGVNSSRDRVLLNTNGSININLGFPTPQLHSSMSLCLSNITGESSAADHYQDCVVSPMFLTGDAPWDSSLETRSPQAREKAKMRYKEKKNTRTFGKQIRYASRKARADTRKRVKGRFVKAGEAYDYDPLTSKSCLSCSLTDIP</sequence>
<evidence type="ECO:0000256" key="1">
    <source>
        <dbReference type="ARBA" id="ARBA00004123"/>
    </source>
</evidence>
<keyword evidence="5 8" id="KW-0863">Zinc-finger</keyword>
<evidence type="ECO:0000256" key="7">
    <source>
        <dbReference type="ARBA" id="ARBA00023242"/>
    </source>
</evidence>
<dbReference type="GO" id="GO:0008270">
    <property type="term" value="F:zinc ion binding"/>
    <property type="evidence" value="ECO:0007669"/>
    <property type="project" value="UniProtKB-KW"/>
</dbReference>
<keyword evidence="3" id="KW-0479">Metal-binding</keyword>
<dbReference type="GO" id="GO:0006355">
    <property type="term" value="P:regulation of DNA-templated transcription"/>
    <property type="evidence" value="ECO:0007669"/>
    <property type="project" value="UniProtKB-ARBA"/>
</dbReference>
<comment type="caution">
    <text evidence="12">The sequence shown here is derived from an EMBL/GenBank/DDBJ whole genome shotgun (WGS) entry which is preliminary data.</text>
</comment>
<dbReference type="SMART" id="SM00336">
    <property type="entry name" value="BBOX"/>
    <property type="match status" value="1"/>
</dbReference>
<evidence type="ECO:0000256" key="9">
    <source>
        <dbReference type="PROSITE-ProRule" id="PRU00357"/>
    </source>
</evidence>
<dbReference type="PROSITE" id="PS51017">
    <property type="entry name" value="CCT"/>
    <property type="match status" value="1"/>
</dbReference>
<evidence type="ECO:0000256" key="4">
    <source>
        <dbReference type="ARBA" id="ARBA00022737"/>
    </source>
</evidence>
<dbReference type="InterPro" id="IPR000315">
    <property type="entry name" value="Znf_B-box"/>
</dbReference>
<evidence type="ECO:0000256" key="5">
    <source>
        <dbReference type="ARBA" id="ARBA00022771"/>
    </source>
</evidence>
<dbReference type="AlphaFoldDB" id="A0A7J7NJA1"/>
<gene>
    <name evidence="12" type="ORF">GIB67_043160</name>
</gene>
<comment type="subcellular location">
    <subcellularLocation>
        <location evidence="1 9">Nucleus</location>
    </subcellularLocation>
</comment>
<evidence type="ECO:0000259" key="11">
    <source>
        <dbReference type="PROSITE" id="PS51017"/>
    </source>
</evidence>
<dbReference type="PANTHER" id="PTHR31717">
    <property type="entry name" value="ZINC FINGER PROTEIN CONSTANS-LIKE 10"/>
    <property type="match status" value="1"/>
</dbReference>
<accession>A0A7J7NJA1</accession>
<feature type="domain" description="CCT" evidence="11">
    <location>
        <begin position="361"/>
        <end position="403"/>
    </location>
</feature>
<dbReference type="Proteomes" id="UP000541444">
    <property type="component" value="Unassembled WGS sequence"/>
</dbReference>
<dbReference type="PANTHER" id="PTHR31717:SF46">
    <property type="entry name" value="CCT MOTIF FAMILY PROTEIN-RELATED"/>
    <property type="match status" value="1"/>
</dbReference>
<keyword evidence="13" id="KW-1185">Reference proteome</keyword>
<evidence type="ECO:0000256" key="6">
    <source>
        <dbReference type="ARBA" id="ARBA00022833"/>
    </source>
</evidence>
<dbReference type="CDD" id="cd19821">
    <property type="entry name" value="Bbox1_BBX-like"/>
    <property type="match status" value="1"/>
</dbReference>
<proteinExistence type="inferred from homology"/>
<dbReference type="GO" id="GO:0005634">
    <property type="term" value="C:nucleus"/>
    <property type="evidence" value="ECO:0007669"/>
    <property type="project" value="UniProtKB-SubCell"/>
</dbReference>